<accession>A0A6J4UTZ1</accession>
<dbReference type="InterPro" id="IPR030878">
    <property type="entry name" value="Ribosomal_uL15"/>
</dbReference>
<dbReference type="InterPro" id="IPR005749">
    <property type="entry name" value="Ribosomal_uL15_bac-type"/>
</dbReference>
<dbReference type="SUPFAM" id="SSF52080">
    <property type="entry name" value="Ribosomal proteins L15p and L18e"/>
    <property type="match status" value="1"/>
</dbReference>
<evidence type="ECO:0000259" key="7">
    <source>
        <dbReference type="Pfam" id="PF00828"/>
    </source>
</evidence>
<evidence type="ECO:0000256" key="3">
    <source>
        <dbReference type="ARBA" id="ARBA00023274"/>
    </source>
</evidence>
<gene>
    <name evidence="4" type="primary">rplO</name>
    <name evidence="8" type="ORF">AVDCRST_MAG33-1432</name>
</gene>
<proteinExistence type="inferred from homology"/>
<evidence type="ECO:0000256" key="6">
    <source>
        <dbReference type="SAM" id="MobiDB-lite"/>
    </source>
</evidence>
<dbReference type="AlphaFoldDB" id="A0A6J4UTZ1"/>
<reference evidence="8" key="1">
    <citation type="submission" date="2020-02" db="EMBL/GenBank/DDBJ databases">
        <authorList>
            <person name="Meier V. D."/>
        </authorList>
    </citation>
    <scope>NUCLEOTIDE SEQUENCE</scope>
    <source>
        <strain evidence="8">AVDCRST_MAG33</strain>
    </source>
</reference>
<dbReference type="PANTHER" id="PTHR12934">
    <property type="entry name" value="50S RIBOSOMAL PROTEIN L15"/>
    <property type="match status" value="1"/>
</dbReference>
<dbReference type="PROSITE" id="PS00475">
    <property type="entry name" value="RIBOSOMAL_L15"/>
    <property type="match status" value="1"/>
</dbReference>
<comment type="function">
    <text evidence="4">Binds to the 23S rRNA.</text>
</comment>
<keyword evidence="4" id="KW-0694">RNA-binding</keyword>
<keyword evidence="2 4" id="KW-0689">Ribosomal protein</keyword>
<dbReference type="InterPro" id="IPR036227">
    <property type="entry name" value="Ribosomal_uL15/eL18_sf"/>
</dbReference>
<dbReference type="HAMAP" id="MF_01341">
    <property type="entry name" value="Ribosomal_uL15"/>
    <property type="match status" value="1"/>
</dbReference>
<keyword evidence="4" id="KW-0699">rRNA-binding</keyword>
<feature type="domain" description="Large ribosomal subunit protein uL15/eL18" evidence="7">
    <location>
        <begin position="83"/>
        <end position="147"/>
    </location>
</feature>
<evidence type="ECO:0000256" key="5">
    <source>
        <dbReference type="RuleBase" id="RU003888"/>
    </source>
</evidence>
<dbReference type="Pfam" id="PF00828">
    <property type="entry name" value="Ribosomal_L27A"/>
    <property type="match status" value="1"/>
</dbReference>
<dbReference type="InterPro" id="IPR021131">
    <property type="entry name" value="Ribosomal_uL15/eL18"/>
</dbReference>
<protein>
    <recommendedName>
        <fullName evidence="4">Large ribosomal subunit protein uL15</fullName>
    </recommendedName>
</protein>
<feature type="region of interest" description="Disordered" evidence="6">
    <location>
        <begin position="1"/>
        <end position="57"/>
    </location>
</feature>
<dbReference type="InterPro" id="IPR001196">
    <property type="entry name" value="Ribosomal_uL15_CS"/>
</dbReference>
<organism evidence="8">
    <name type="scientific">uncultured Thermomicrobiales bacterium</name>
    <dbReference type="NCBI Taxonomy" id="1645740"/>
    <lineage>
        <taxon>Bacteria</taxon>
        <taxon>Pseudomonadati</taxon>
        <taxon>Thermomicrobiota</taxon>
        <taxon>Thermomicrobia</taxon>
        <taxon>Thermomicrobiales</taxon>
        <taxon>environmental samples</taxon>
    </lineage>
</organism>
<dbReference type="PANTHER" id="PTHR12934:SF11">
    <property type="entry name" value="LARGE RIBOSOMAL SUBUNIT PROTEIN UL15M"/>
    <property type="match status" value="1"/>
</dbReference>
<dbReference type="GO" id="GO:0019843">
    <property type="term" value="F:rRNA binding"/>
    <property type="evidence" value="ECO:0007669"/>
    <property type="project" value="UniProtKB-UniRule"/>
</dbReference>
<dbReference type="NCBIfam" id="TIGR01071">
    <property type="entry name" value="rplO_bact"/>
    <property type="match status" value="1"/>
</dbReference>
<sequence length="219" mass="23662">MNMPFSLDDLRPNDGSNRNRKRVGRGHGSGTVKTAGRGQKGQKSRSGPGIRAGFEGGQLPLQQKLPYKRGFTNIYKTRWEIVNLRDLERVDGPVTPQSLLDTGLIRGLEFPVKVLGDGQVGQGMTLHVHAISGAARDAVSAAGGTVELLDRNDRWVSARPQSRRLSLNRELKRANVGKTTGLSRADAMAERSMAVSAVSPTVGIVRRPVNDETTVADAE</sequence>
<dbReference type="EMBL" id="CADCWK010000144">
    <property type="protein sequence ID" value="CAA9558076.1"/>
    <property type="molecule type" value="Genomic_DNA"/>
</dbReference>
<dbReference type="GO" id="GO:0022625">
    <property type="term" value="C:cytosolic large ribosomal subunit"/>
    <property type="evidence" value="ECO:0007669"/>
    <property type="project" value="TreeGrafter"/>
</dbReference>
<evidence type="ECO:0000313" key="8">
    <source>
        <dbReference type="EMBL" id="CAA9558076.1"/>
    </source>
</evidence>
<evidence type="ECO:0000256" key="1">
    <source>
        <dbReference type="ARBA" id="ARBA00007320"/>
    </source>
</evidence>
<dbReference type="Gene3D" id="3.100.10.10">
    <property type="match status" value="1"/>
</dbReference>
<dbReference type="GO" id="GO:0003735">
    <property type="term" value="F:structural constituent of ribosome"/>
    <property type="evidence" value="ECO:0007669"/>
    <property type="project" value="InterPro"/>
</dbReference>
<evidence type="ECO:0000256" key="2">
    <source>
        <dbReference type="ARBA" id="ARBA00022980"/>
    </source>
</evidence>
<name>A0A6J4UTZ1_9BACT</name>
<dbReference type="GO" id="GO:0006412">
    <property type="term" value="P:translation"/>
    <property type="evidence" value="ECO:0007669"/>
    <property type="project" value="UniProtKB-UniRule"/>
</dbReference>
<comment type="subunit">
    <text evidence="4">Part of the 50S ribosomal subunit.</text>
</comment>
<comment type="similarity">
    <text evidence="1 4 5">Belongs to the universal ribosomal protein uL15 family.</text>
</comment>
<evidence type="ECO:0000256" key="4">
    <source>
        <dbReference type="HAMAP-Rule" id="MF_01341"/>
    </source>
</evidence>
<keyword evidence="3 4" id="KW-0687">Ribonucleoprotein</keyword>